<evidence type="ECO:0000313" key="3">
    <source>
        <dbReference type="EMBL" id="CAF4286024.1"/>
    </source>
</evidence>
<name>A0A815H529_9BILA</name>
<dbReference type="Proteomes" id="UP000663855">
    <property type="component" value="Unassembled WGS sequence"/>
</dbReference>
<protein>
    <submittedName>
        <fullName evidence="2">Uncharacterized protein</fullName>
    </submittedName>
</protein>
<organism evidence="2 4">
    <name type="scientific">Rotaria magnacalcarata</name>
    <dbReference type="NCBI Taxonomy" id="392030"/>
    <lineage>
        <taxon>Eukaryota</taxon>
        <taxon>Metazoa</taxon>
        <taxon>Spiralia</taxon>
        <taxon>Gnathifera</taxon>
        <taxon>Rotifera</taxon>
        <taxon>Eurotatoria</taxon>
        <taxon>Bdelloidea</taxon>
        <taxon>Philodinida</taxon>
        <taxon>Philodinidae</taxon>
        <taxon>Rotaria</taxon>
    </lineage>
</organism>
<dbReference type="EMBL" id="CAJOBH010032704">
    <property type="protein sequence ID" value="CAF4286024.1"/>
    <property type="molecule type" value="Genomic_DNA"/>
</dbReference>
<proteinExistence type="predicted"/>
<evidence type="ECO:0000313" key="4">
    <source>
        <dbReference type="Proteomes" id="UP000663855"/>
    </source>
</evidence>
<evidence type="ECO:0000313" key="2">
    <source>
        <dbReference type="EMBL" id="CAF1349417.1"/>
    </source>
</evidence>
<feature type="compositionally biased region" description="Basic and acidic residues" evidence="1">
    <location>
        <begin position="15"/>
        <end position="24"/>
    </location>
</feature>
<sequence length="152" mass="17697">MASSSSSLSSKSIKRSIDNIEPSKENISPNKKMHLEDTSFQRKILDMFKDVGLTAPTQLLDLVGRFHRSSLNRCDKDRRKELYKNLSWYLDRRNVRDCGQAYVLPAVFNDLIRREYPEGVQNYSEVKTIKNGKPVLVKEEDKFYVQLSDFCK</sequence>
<dbReference type="Proteomes" id="UP000681967">
    <property type="component" value="Unassembled WGS sequence"/>
</dbReference>
<gene>
    <name evidence="3" type="ORF">BYL167_LOCUS26889</name>
    <name evidence="2" type="ORF">CJN711_LOCUS19344</name>
</gene>
<comment type="caution">
    <text evidence="2">The sequence shown here is derived from an EMBL/GenBank/DDBJ whole genome shotgun (WGS) entry which is preliminary data.</text>
</comment>
<dbReference type="AlphaFoldDB" id="A0A815H529"/>
<feature type="region of interest" description="Disordered" evidence="1">
    <location>
        <begin position="1"/>
        <end position="33"/>
    </location>
</feature>
<feature type="compositionally biased region" description="Low complexity" evidence="1">
    <location>
        <begin position="1"/>
        <end position="11"/>
    </location>
</feature>
<evidence type="ECO:0000256" key="1">
    <source>
        <dbReference type="SAM" id="MobiDB-lite"/>
    </source>
</evidence>
<accession>A0A815H529</accession>
<reference evidence="2" key="1">
    <citation type="submission" date="2021-02" db="EMBL/GenBank/DDBJ databases">
        <authorList>
            <person name="Nowell W R."/>
        </authorList>
    </citation>
    <scope>NUCLEOTIDE SEQUENCE</scope>
</reference>
<dbReference type="EMBL" id="CAJNOV010009070">
    <property type="protein sequence ID" value="CAF1349417.1"/>
    <property type="molecule type" value="Genomic_DNA"/>
</dbReference>